<organism evidence="2 3">
    <name type="scientific">Stylosanthes scabra</name>
    <dbReference type="NCBI Taxonomy" id="79078"/>
    <lineage>
        <taxon>Eukaryota</taxon>
        <taxon>Viridiplantae</taxon>
        <taxon>Streptophyta</taxon>
        <taxon>Embryophyta</taxon>
        <taxon>Tracheophyta</taxon>
        <taxon>Spermatophyta</taxon>
        <taxon>Magnoliopsida</taxon>
        <taxon>eudicotyledons</taxon>
        <taxon>Gunneridae</taxon>
        <taxon>Pentapetalae</taxon>
        <taxon>rosids</taxon>
        <taxon>fabids</taxon>
        <taxon>Fabales</taxon>
        <taxon>Fabaceae</taxon>
        <taxon>Papilionoideae</taxon>
        <taxon>50 kb inversion clade</taxon>
        <taxon>dalbergioids sensu lato</taxon>
        <taxon>Dalbergieae</taxon>
        <taxon>Pterocarpus clade</taxon>
        <taxon>Stylosanthes</taxon>
    </lineage>
</organism>
<comment type="caution">
    <text evidence="2">The sequence shown here is derived from an EMBL/GenBank/DDBJ whole genome shotgun (WGS) entry which is preliminary data.</text>
</comment>
<evidence type="ECO:0000313" key="3">
    <source>
        <dbReference type="Proteomes" id="UP001341840"/>
    </source>
</evidence>
<proteinExistence type="predicted"/>
<accession>A0ABU6YPI4</accession>
<evidence type="ECO:0000313" key="2">
    <source>
        <dbReference type="EMBL" id="MED6212320.1"/>
    </source>
</evidence>
<dbReference type="Proteomes" id="UP001341840">
    <property type="component" value="Unassembled WGS sequence"/>
</dbReference>
<name>A0ABU6YPI4_9FABA</name>
<feature type="region of interest" description="Disordered" evidence="1">
    <location>
        <begin position="1"/>
        <end position="111"/>
    </location>
</feature>
<feature type="compositionally biased region" description="Basic and acidic residues" evidence="1">
    <location>
        <begin position="70"/>
        <end position="85"/>
    </location>
</feature>
<reference evidence="2 3" key="1">
    <citation type="journal article" date="2023" name="Plants (Basel)">
        <title>Bridging the Gap: Combining Genomics and Transcriptomics Approaches to Understand Stylosanthes scabra, an Orphan Legume from the Brazilian Caatinga.</title>
        <authorList>
            <person name="Ferreira-Neto J.R.C."/>
            <person name="da Silva M.D."/>
            <person name="Binneck E."/>
            <person name="de Melo N.F."/>
            <person name="da Silva R.H."/>
            <person name="de Melo A.L.T.M."/>
            <person name="Pandolfi V."/>
            <person name="Bustamante F.O."/>
            <person name="Brasileiro-Vidal A.C."/>
            <person name="Benko-Iseppon A.M."/>
        </authorList>
    </citation>
    <scope>NUCLEOTIDE SEQUENCE [LARGE SCALE GENOMIC DNA]</scope>
    <source>
        <tissue evidence="2">Leaves</tissue>
    </source>
</reference>
<gene>
    <name evidence="2" type="ORF">PIB30_082219</name>
</gene>
<evidence type="ECO:0000256" key="1">
    <source>
        <dbReference type="SAM" id="MobiDB-lite"/>
    </source>
</evidence>
<dbReference type="EMBL" id="JASCZI010242912">
    <property type="protein sequence ID" value="MED6212320.1"/>
    <property type="molecule type" value="Genomic_DNA"/>
</dbReference>
<keyword evidence="3" id="KW-1185">Reference proteome</keyword>
<sequence>MASKGKAPAEASPTRAHVDKKGKKVVQTPPTRASAKLAALKAWTSQTPPPTSSTPTMSQPAVKKPIFIDLTKDSESEGRSKEEIQKGNWQTPFMTGDSSEASCTSHPPPNR</sequence>
<protein>
    <submittedName>
        <fullName evidence="2">Uncharacterized protein</fullName>
    </submittedName>
</protein>
<feature type="compositionally biased region" description="Polar residues" evidence="1">
    <location>
        <begin position="87"/>
        <end position="105"/>
    </location>
</feature>